<sequence>MQRPGHGPKTLTIPEKALKWLHHCKGSDRGFERGVFLNGVGAGRLEDMAVRRFVLGRRGLNIDAGGSGGLGDLGWVVGKRVLGVLMESNLLSVALWKHFATAYSDEYPWTGDVYTAVPILELDVLFDLIPGALGSPGGFFLTSLSLVSNKRRRPDPGFDREIYDVDEPSVELTRAQWVQITTLDNLAVLKIHGSFGASLVDQVVRAWAHRSIVDGALSRLQVLALLDQDTLTLASLLELAKVKSLAVVQWGRRDITGVERFGQYGWKLVDDHVFEDHQQGLLHRPLLEIRCGPKASSESMRIVTLAPDSEWKAPRKRQLDDRDIDTARPVAPSKRPTMRKGARKDAAALLDQFSGM</sequence>
<dbReference type="OrthoDB" id="10399873at2759"/>
<name>A0A8H3VJP5_VENIN</name>
<keyword evidence="5" id="KW-1185">Reference proteome</keyword>
<feature type="region of interest" description="Disordered" evidence="1">
    <location>
        <begin position="313"/>
        <end position="356"/>
    </location>
</feature>
<comment type="caution">
    <text evidence="2">The sequence shown here is derived from an EMBL/GenBank/DDBJ whole genome shotgun (WGS) entry which is preliminary data.</text>
</comment>
<organism evidence="2 4">
    <name type="scientific">Venturia inaequalis</name>
    <name type="common">Apple scab fungus</name>
    <dbReference type="NCBI Taxonomy" id="5025"/>
    <lineage>
        <taxon>Eukaryota</taxon>
        <taxon>Fungi</taxon>
        <taxon>Dikarya</taxon>
        <taxon>Ascomycota</taxon>
        <taxon>Pezizomycotina</taxon>
        <taxon>Dothideomycetes</taxon>
        <taxon>Pleosporomycetidae</taxon>
        <taxon>Venturiales</taxon>
        <taxon>Venturiaceae</taxon>
        <taxon>Venturia</taxon>
    </lineage>
</organism>
<dbReference type="AlphaFoldDB" id="A0A8H3VJP5"/>
<proteinExistence type="predicted"/>
<feature type="compositionally biased region" description="Basic and acidic residues" evidence="1">
    <location>
        <begin position="313"/>
        <end position="326"/>
    </location>
</feature>
<evidence type="ECO:0000313" key="2">
    <source>
        <dbReference type="EMBL" id="KAE9988918.1"/>
    </source>
</evidence>
<dbReference type="Proteomes" id="UP000490939">
    <property type="component" value="Unassembled WGS sequence"/>
</dbReference>
<reference evidence="2 4" key="1">
    <citation type="submission" date="2018-12" db="EMBL/GenBank/DDBJ databases">
        <title>Venturia inaequalis Genome Resource.</title>
        <authorList>
            <person name="Lichtner F.J."/>
        </authorList>
    </citation>
    <scope>NUCLEOTIDE SEQUENCE [LARGE SCALE GENOMIC DNA]</scope>
    <source>
        <strain evidence="2 4">120213</strain>
        <strain evidence="3 5">DMI_063113</strain>
    </source>
</reference>
<gene>
    <name evidence="3" type="ORF">EG327_008580</name>
    <name evidence="2" type="ORF">EG328_005628</name>
</gene>
<accession>A0A8H3VJP5</accession>
<evidence type="ECO:0000313" key="3">
    <source>
        <dbReference type="EMBL" id="KAE9992566.1"/>
    </source>
</evidence>
<evidence type="ECO:0000313" key="4">
    <source>
        <dbReference type="Proteomes" id="UP000447873"/>
    </source>
</evidence>
<protein>
    <submittedName>
        <fullName evidence="2">Uncharacterized protein</fullName>
    </submittedName>
</protein>
<evidence type="ECO:0000256" key="1">
    <source>
        <dbReference type="SAM" id="MobiDB-lite"/>
    </source>
</evidence>
<dbReference type="EMBL" id="WNWS01000003">
    <property type="protein sequence ID" value="KAE9988918.1"/>
    <property type="molecule type" value="Genomic_DNA"/>
</dbReference>
<evidence type="ECO:0000313" key="5">
    <source>
        <dbReference type="Proteomes" id="UP000490939"/>
    </source>
</evidence>
<dbReference type="Proteomes" id="UP000447873">
    <property type="component" value="Unassembled WGS sequence"/>
</dbReference>
<dbReference type="EMBL" id="WNWR01000054">
    <property type="protein sequence ID" value="KAE9992566.1"/>
    <property type="molecule type" value="Genomic_DNA"/>
</dbReference>